<comment type="caution">
    <text evidence="1">The sequence shown here is derived from an EMBL/GenBank/DDBJ whole genome shotgun (WGS) entry which is preliminary data.</text>
</comment>
<accession>A0ABD2N349</accession>
<dbReference type="Proteomes" id="UP001516400">
    <property type="component" value="Unassembled WGS sequence"/>
</dbReference>
<organism evidence="1 2">
    <name type="scientific">Cryptolaemus montrouzieri</name>
    <dbReference type="NCBI Taxonomy" id="559131"/>
    <lineage>
        <taxon>Eukaryota</taxon>
        <taxon>Metazoa</taxon>
        <taxon>Ecdysozoa</taxon>
        <taxon>Arthropoda</taxon>
        <taxon>Hexapoda</taxon>
        <taxon>Insecta</taxon>
        <taxon>Pterygota</taxon>
        <taxon>Neoptera</taxon>
        <taxon>Endopterygota</taxon>
        <taxon>Coleoptera</taxon>
        <taxon>Polyphaga</taxon>
        <taxon>Cucujiformia</taxon>
        <taxon>Coccinelloidea</taxon>
        <taxon>Coccinellidae</taxon>
        <taxon>Scymninae</taxon>
        <taxon>Scymnini</taxon>
        <taxon>Cryptolaemus</taxon>
    </lineage>
</organism>
<proteinExistence type="predicted"/>
<evidence type="ECO:0000313" key="2">
    <source>
        <dbReference type="Proteomes" id="UP001516400"/>
    </source>
</evidence>
<dbReference type="AlphaFoldDB" id="A0ABD2N349"/>
<dbReference type="EMBL" id="JABFTP020000062">
    <property type="protein sequence ID" value="KAL3272771.1"/>
    <property type="molecule type" value="Genomic_DNA"/>
</dbReference>
<evidence type="ECO:0000313" key="1">
    <source>
        <dbReference type="EMBL" id="KAL3272771.1"/>
    </source>
</evidence>
<name>A0ABD2N349_9CUCU</name>
<keyword evidence="2" id="KW-1185">Reference proteome</keyword>
<sequence length="122" mass="14668">MYRQLLMKEDHQKYQKILWQFNPLVKRSDPAIKIKSLKLNQMTEKITKSIETATKKVNMQGKKQRGSRMSEETLELMNRRRQMNRDHTEYRSLNRAITKALRKDQRTYNTNSIIKQSKAIKI</sequence>
<reference evidence="1 2" key="1">
    <citation type="journal article" date="2021" name="BMC Biol.">
        <title>Horizontally acquired antibacterial genes associated with adaptive radiation of ladybird beetles.</title>
        <authorList>
            <person name="Li H.S."/>
            <person name="Tang X.F."/>
            <person name="Huang Y.H."/>
            <person name="Xu Z.Y."/>
            <person name="Chen M.L."/>
            <person name="Du X.Y."/>
            <person name="Qiu B.Y."/>
            <person name="Chen P.T."/>
            <person name="Zhang W."/>
            <person name="Slipinski A."/>
            <person name="Escalona H.E."/>
            <person name="Waterhouse R.M."/>
            <person name="Zwick A."/>
            <person name="Pang H."/>
        </authorList>
    </citation>
    <scope>NUCLEOTIDE SEQUENCE [LARGE SCALE GENOMIC DNA]</scope>
    <source>
        <strain evidence="1">SYSU2018</strain>
    </source>
</reference>
<protein>
    <submittedName>
        <fullName evidence="1">Uncharacterized protein</fullName>
    </submittedName>
</protein>
<gene>
    <name evidence="1" type="ORF">HHI36_014232</name>
</gene>